<evidence type="ECO:0000256" key="4">
    <source>
        <dbReference type="ARBA" id="ARBA00022764"/>
    </source>
</evidence>
<dbReference type="SUPFAM" id="SSF54106">
    <property type="entry name" value="LysM domain"/>
    <property type="match status" value="1"/>
</dbReference>
<evidence type="ECO:0000256" key="9">
    <source>
        <dbReference type="SAM" id="SignalP"/>
    </source>
</evidence>
<keyword evidence="2" id="KW-0479">Metal-binding</keyword>
<feature type="compositionally biased region" description="Polar residues" evidence="8">
    <location>
        <begin position="26"/>
        <end position="36"/>
    </location>
</feature>
<keyword evidence="1" id="KW-0645">Protease</keyword>
<keyword evidence="7" id="KW-0482">Metalloprotease</keyword>
<evidence type="ECO:0000259" key="10">
    <source>
        <dbReference type="PROSITE" id="PS51782"/>
    </source>
</evidence>
<dbReference type="OrthoDB" id="5502029at2"/>
<proteinExistence type="predicted"/>
<sequence length="411" mass="45007">MGLRIALLGLSATLMACQAIAAAPTDSAQTLPTSPRDSPDAHHQPQLESPEQVTEPALAAAVEPGPGPAADVEPQWRMPARESGSLPRWIVHQTIPRETIEQLALRYGVQAQSIRGWNDMTAEQQPHPWRPEPLRIRARQVPPPRQALEHVVVVGDSWGSIARRYGVDYRNLRAWNVGELGRELEPDEHVQVWVDPIVFNAIVHDNPASDRLARVRPGAHSVGTPQTGSLIAGVQIPPGQGYELRFPKSAYGTTHAVREAVAALDRFVASTEHPHPISVGTMSRQRGGEIGSHLSHQTGRDLDIRLPLRAEVPQALNPTPRRIAWDVTWELVRAFAQSPSVQVIFLDYDSQRRLYKAAKAAGASEPVLDDTLQFPRGSAASLGLVRHSPGHEGHIHVRFDCGPAEPECADQ</sequence>
<evidence type="ECO:0000256" key="8">
    <source>
        <dbReference type="SAM" id="MobiDB-lite"/>
    </source>
</evidence>
<dbReference type="GO" id="GO:0006508">
    <property type="term" value="P:proteolysis"/>
    <property type="evidence" value="ECO:0007669"/>
    <property type="project" value="UniProtKB-KW"/>
</dbReference>
<evidence type="ECO:0000256" key="1">
    <source>
        <dbReference type="ARBA" id="ARBA00022670"/>
    </source>
</evidence>
<dbReference type="Gene3D" id="3.30.1380.10">
    <property type="match status" value="1"/>
</dbReference>
<dbReference type="SUPFAM" id="SSF55166">
    <property type="entry name" value="Hedgehog/DD-peptidase"/>
    <property type="match status" value="1"/>
</dbReference>
<dbReference type="GO" id="GO:0004252">
    <property type="term" value="F:serine-type endopeptidase activity"/>
    <property type="evidence" value="ECO:0007669"/>
    <property type="project" value="InterPro"/>
</dbReference>
<keyword evidence="5" id="KW-0378">Hydrolase</keyword>
<dbReference type="PROSITE" id="PS51782">
    <property type="entry name" value="LYSM"/>
    <property type="match status" value="1"/>
</dbReference>
<evidence type="ECO:0000256" key="7">
    <source>
        <dbReference type="ARBA" id="ARBA00023049"/>
    </source>
</evidence>
<evidence type="ECO:0000313" key="11">
    <source>
        <dbReference type="EMBL" id="PRQ08860.1"/>
    </source>
</evidence>
<dbReference type="GO" id="GO:0046872">
    <property type="term" value="F:metal ion binding"/>
    <property type="evidence" value="ECO:0007669"/>
    <property type="project" value="UniProtKB-KW"/>
</dbReference>
<dbReference type="GO" id="GO:0008237">
    <property type="term" value="F:metallopeptidase activity"/>
    <property type="evidence" value="ECO:0007669"/>
    <property type="project" value="UniProtKB-KW"/>
</dbReference>
<comment type="caution">
    <text evidence="11">The sequence shown here is derived from an EMBL/GenBank/DDBJ whole genome shotgun (WGS) entry which is preliminary data.</text>
</comment>
<evidence type="ECO:0000256" key="3">
    <source>
        <dbReference type="ARBA" id="ARBA00022729"/>
    </source>
</evidence>
<dbReference type="InterPro" id="IPR018392">
    <property type="entry name" value="LysM"/>
</dbReference>
<dbReference type="GO" id="GO:0030288">
    <property type="term" value="C:outer membrane-bounded periplasmic space"/>
    <property type="evidence" value="ECO:0007669"/>
    <property type="project" value="InterPro"/>
</dbReference>
<keyword evidence="3 9" id="KW-0732">Signal</keyword>
<dbReference type="Proteomes" id="UP000238823">
    <property type="component" value="Unassembled WGS sequence"/>
</dbReference>
<evidence type="ECO:0000256" key="6">
    <source>
        <dbReference type="ARBA" id="ARBA00022833"/>
    </source>
</evidence>
<evidence type="ECO:0000256" key="2">
    <source>
        <dbReference type="ARBA" id="ARBA00022723"/>
    </source>
</evidence>
<protein>
    <submittedName>
        <fullName evidence="11">Penicillin-insensitive murein endopeptidase</fullName>
    </submittedName>
</protein>
<keyword evidence="6" id="KW-0862">Zinc</keyword>
<feature type="domain" description="LysM" evidence="10">
    <location>
        <begin position="148"/>
        <end position="192"/>
    </location>
</feature>
<name>A0A2S9YUV3_9BACT</name>
<organism evidence="11 12">
    <name type="scientific">Enhygromyxa salina</name>
    <dbReference type="NCBI Taxonomy" id="215803"/>
    <lineage>
        <taxon>Bacteria</taxon>
        <taxon>Pseudomonadati</taxon>
        <taxon>Myxococcota</taxon>
        <taxon>Polyangia</taxon>
        <taxon>Nannocystales</taxon>
        <taxon>Nannocystaceae</taxon>
        <taxon>Enhygromyxa</taxon>
    </lineage>
</organism>
<dbReference type="CDD" id="cd00118">
    <property type="entry name" value="LysM"/>
    <property type="match status" value="1"/>
</dbReference>
<dbReference type="Gene3D" id="3.10.350.10">
    <property type="entry name" value="LysM domain"/>
    <property type="match status" value="1"/>
</dbReference>
<dbReference type="InterPro" id="IPR005073">
    <property type="entry name" value="Peptidase_M74"/>
</dbReference>
<feature type="chain" id="PRO_5015702482" evidence="9">
    <location>
        <begin position="22"/>
        <end position="411"/>
    </location>
</feature>
<dbReference type="InterPro" id="IPR036779">
    <property type="entry name" value="LysM_dom_sf"/>
</dbReference>
<dbReference type="AlphaFoldDB" id="A0A2S9YUV3"/>
<dbReference type="SMART" id="SM00257">
    <property type="entry name" value="LysM"/>
    <property type="match status" value="1"/>
</dbReference>
<reference evidence="11 12" key="1">
    <citation type="submission" date="2018-03" db="EMBL/GenBank/DDBJ databases">
        <title>Draft Genome Sequences of the Obligatory Marine Myxobacteria Enhygromyxa salina SWB007.</title>
        <authorList>
            <person name="Poehlein A."/>
            <person name="Moghaddam J.A."/>
            <person name="Harms H."/>
            <person name="Alanjari M."/>
            <person name="Koenig G.M."/>
            <person name="Daniel R."/>
            <person name="Schaeberle T.F."/>
        </authorList>
    </citation>
    <scope>NUCLEOTIDE SEQUENCE [LARGE SCALE GENOMIC DNA]</scope>
    <source>
        <strain evidence="11 12">SWB007</strain>
    </source>
</reference>
<dbReference type="RefSeq" id="WP_106088524.1">
    <property type="nucleotide sequence ID" value="NZ_PVNL01000035.1"/>
</dbReference>
<dbReference type="Pfam" id="PF03411">
    <property type="entry name" value="Peptidase_M74"/>
    <property type="match status" value="1"/>
</dbReference>
<evidence type="ECO:0000256" key="5">
    <source>
        <dbReference type="ARBA" id="ARBA00022801"/>
    </source>
</evidence>
<dbReference type="PROSITE" id="PS51257">
    <property type="entry name" value="PROKAR_LIPOPROTEIN"/>
    <property type="match status" value="1"/>
</dbReference>
<accession>A0A2S9YUV3</accession>
<feature type="region of interest" description="Disordered" evidence="8">
    <location>
        <begin position="25"/>
        <end position="55"/>
    </location>
</feature>
<evidence type="ECO:0000313" key="12">
    <source>
        <dbReference type="Proteomes" id="UP000238823"/>
    </source>
</evidence>
<keyword evidence="4" id="KW-0574">Periplasm</keyword>
<dbReference type="EMBL" id="PVNL01000035">
    <property type="protein sequence ID" value="PRQ08860.1"/>
    <property type="molecule type" value="Genomic_DNA"/>
</dbReference>
<dbReference type="Pfam" id="PF01476">
    <property type="entry name" value="LysM"/>
    <property type="match status" value="1"/>
</dbReference>
<dbReference type="InterPro" id="IPR009045">
    <property type="entry name" value="Zn_M74/Hedgehog-like"/>
</dbReference>
<feature type="signal peptide" evidence="9">
    <location>
        <begin position="1"/>
        <end position="21"/>
    </location>
</feature>
<gene>
    <name evidence="11" type="ORF">ENSA7_14940</name>
</gene>